<reference evidence="10" key="1">
    <citation type="submission" date="2015-05" db="EMBL/GenBank/DDBJ databases">
        <authorList>
            <consortium name="Pathogen Informatics"/>
        </authorList>
    </citation>
    <scope>NUCLEOTIDE SEQUENCE [LARGE SCALE GENOMIC DNA]</scope>
    <source>
        <strain evidence="10">T1-815</strain>
    </source>
</reference>
<name>A0A0M6WXW2_9FIRM</name>
<dbReference type="Pfam" id="PF01694">
    <property type="entry name" value="Rhomboid"/>
    <property type="match status" value="1"/>
</dbReference>
<evidence type="ECO:0000313" key="9">
    <source>
        <dbReference type="EMBL" id="CRL42009.1"/>
    </source>
</evidence>
<comment type="subcellular location">
    <subcellularLocation>
        <location evidence="1">Membrane</location>
        <topology evidence="1">Multi-pass membrane protein</topology>
    </subcellularLocation>
</comment>
<sequence>MQNIKRLDDKPYMTIGIIVVNIIVFVLMSLSGSTLDAQYMAAHGAMYPEYIKDGQYWRLLTSMFMHFGLMHILNNMVVLGAVGQIVEKAMGHVKLLITFLVSGMCGSVLSYIVMLYNNDFAVSAGASGAIFGLVGALVWIVIANRGFYEGISRQQAVFMVILMIYYGVSTQGVDNWAHGGGLAGGFVISIVLYRKKRYNKYSIN</sequence>
<feature type="transmembrane region" description="Helical" evidence="7">
    <location>
        <begin position="120"/>
        <end position="142"/>
    </location>
</feature>
<gene>
    <name evidence="9" type="ORF">T1815_00391</name>
</gene>
<dbReference type="InterPro" id="IPR035952">
    <property type="entry name" value="Rhomboid-like_sf"/>
</dbReference>
<dbReference type="AlphaFoldDB" id="A0A0M6WXW2"/>
<dbReference type="Proteomes" id="UP000049472">
    <property type="component" value="Unassembled WGS sequence"/>
</dbReference>
<evidence type="ECO:0000256" key="4">
    <source>
        <dbReference type="ARBA" id="ARBA00022801"/>
    </source>
</evidence>
<evidence type="ECO:0000256" key="1">
    <source>
        <dbReference type="ARBA" id="ARBA00004141"/>
    </source>
</evidence>
<dbReference type="PANTHER" id="PTHR43731:SF14">
    <property type="entry name" value="PRESENILIN-ASSOCIATED RHOMBOID-LIKE PROTEIN, MITOCHONDRIAL"/>
    <property type="match status" value="1"/>
</dbReference>
<dbReference type="PANTHER" id="PTHR43731">
    <property type="entry name" value="RHOMBOID PROTEASE"/>
    <property type="match status" value="1"/>
</dbReference>
<organism evidence="9 10">
    <name type="scientific">Agathobacter rectalis</name>
    <dbReference type="NCBI Taxonomy" id="39491"/>
    <lineage>
        <taxon>Bacteria</taxon>
        <taxon>Bacillati</taxon>
        <taxon>Bacillota</taxon>
        <taxon>Clostridia</taxon>
        <taxon>Lachnospirales</taxon>
        <taxon>Lachnospiraceae</taxon>
        <taxon>Agathobacter</taxon>
    </lineage>
</organism>
<dbReference type="EMBL" id="CVRQ01000058">
    <property type="protein sequence ID" value="CRL42009.1"/>
    <property type="molecule type" value="Genomic_DNA"/>
</dbReference>
<accession>A0A0M6WXW2</accession>
<keyword evidence="4" id="KW-0378">Hydrolase</keyword>
<keyword evidence="5 7" id="KW-1133">Transmembrane helix</keyword>
<comment type="similarity">
    <text evidence="2">Belongs to the peptidase S54 family.</text>
</comment>
<feature type="transmembrane region" description="Helical" evidence="7">
    <location>
        <begin position="176"/>
        <end position="193"/>
    </location>
</feature>
<evidence type="ECO:0000256" key="3">
    <source>
        <dbReference type="ARBA" id="ARBA00022692"/>
    </source>
</evidence>
<feature type="transmembrane region" description="Helical" evidence="7">
    <location>
        <begin position="154"/>
        <end position="170"/>
    </location>
</feature>
<evidence type="ECO:0000256" key="6">
    <source>
        <dbReference type="ARBA" id="ARBA00023136"/>
    </source>
</evidence>
<evidence type="ECO:0000313" key="10">
    <source>
        <dbReference type="Proteomes" id="UP000049472"/>
    </source>
</evidence>
<evidence type="ECO:0000256" key="7">
    <source>
        <dbReference type="SAM" id="Phobius"/>
    </source>
</evidence>
<keyword evidence="6 7" id="KW-0472">Membrane</keyword>
<evidence type="ECO:0000256" key="5">
    <source>
        <dbReference type="ARBA" id="ARBA00022989"/>
    </source>
</evidence>
<feature type="transmembrane region" description="Helical" evidence="7">
    <location>
        <begin position="95"/>
        <end position="114"/>
    </location>
</feature>
<dbReference type="GO" id="GO:0004252">
    <property type="term" value="F:serine-type endopeptidase activity"/>
    <property type="evidence" value="ECO:0007669"/>
    <property type="project" value="InterPro"/>
</dbReference>
<dbReference type="GO" id="GO:0016020">
    <property type="term" value="C:membrane"/>
    <property type="evidence" value="ECO:0007669"/>
    <property type="project" value="UniProtKB-SubCell"/>
</dbReference>
<evidence type="ECO:0000259" key="8">
    <source>
        <dbReference type="Pfam" id="PF01694"/>
    </source>
</evidence>
<dbReference type="InterPro" id="IPR050925">
    <property type="entry name" value="Rhomboid_protease_S54"/>
</dbReference>
<dbReference type="InterPro" id="IPR022764">
    <property type="entry name" value="Peptidase_S54_rhomboid_dom"/>
</dbReference>
<dbReference type="Gene3D" id="1.20.1540.10">
    <property type="entry name" value="Rhomboid-like"/>
    <property type="match status" value="1"/>
</dbReference>
<feature type="transmembrane region" description="Helical" evidence="7">
    <location>
        <begin position="12"/>
        <end position="30"/>
    </location>
</feature>
<dbReference type="RefSeq" id="WP_306778396.1">
    <property type="nucleotide sequence ID" value="NZ_CVRQ01000058.1"/>
</dbReference>
<keyword evidence="10" id="KW-1185">Reference proteome</keyword>
<feature type="domain" description="Peptidase S54 rhomboid" evidence="8">
    <location>
        <begin position="54"/>
        <end position="194"/>
    </location>
</feature>
<protein>
    <recommendedName>
        <fullName evidence="8">Peptidase S54 rhomboid domain-containing protein</fullName>
    </recommendedName>
</protein>
<proteinExistence type="inferred from homology"/>
<feature type="transmembrane region" description="Helical" evidence="7">
    <location>
        <begin position="63"/>
        <end position="83"/>
    </location>
</feature>
<dbReference type="SUPFAM" id="SSF144091">
    <property type="entry name" value="Rhomboid-like"/>
    <property type="match status" value="1"/>
</dbReference>
<keyword evidence="3 7" id="KW-0812">Transmembrane</keyword>
<evidence type="ECO:0000256" key="2">
    <source>
        <dbReference type="ARBA" id="ARBA00009045"/>
    </source>
</evidence>